<dbReference type="InterPro" id="IPR024370">
    <property type="entry name" value="PBP_domain"/>
</dbReference>
<dbReference type="PANTHER" id="PTHR30570:SF1">
    <property type="entry name" value="PHOSPHATE-BINDING PROTEIN PSTS"/>
    <property type="match status" value="1"/>
</dbReference>
<comment type="caution">
    <text evidence="4">The sequence shown here is derived from an EMBL/GenBank/DDBJ whole genome shotgun (WGS) entry which is preliminary data.</text>
</comment>
<sequence length="341" mass="36669">MAKQTDGVSRRSFLASAAATGAVAAAGCTSNTGTETGGGLSGNIDISGSSTVFPLSVAMRGAFTGSGEYPNVDETDQHPDVDISINSTGSGGGFTNYFCTGDTDFNNASRPISETEEQQCADNDVTPVELKVATDAVTVVVNNDADWFGEDDCVTVEELREIWSAESQPTTWSDVNSDWPDEEIQLYGPTDASGTFDYFLEEIIGEEGSHRTDYQATEQDNQIINGVANSEYAIGYMGFAYYSENTDRVTALAIDNGDGCVKPTLETASSGEYQPLSRPLFTYPAQSALAEEHIAEFARFWLEYSTSEQIVANEVGYVPNTEAERDEMLDRLDSAIEAASE</sequence>
<accession>A0ABD6B875</accession>
<evidence type="ECO:0000313" key="5">
    <source>
        <dbReference type="Proteomes" id="UP001597111"/>
    </source>
</evidence>
<dbReference type="PROSITE" id="PS51318">
    <property type="entry name" value="TAT"/>
    <property type="match status" value="1"/>
</dbReference>
<evidence type="ECO:0000313" key="4">
    <source>
        <dbReference type="EMBL" id="MFD1527003.1"/>
    </source>
</evidence>
<dbReference type="Gene3D" id="3.40.190.10">
    <property type="entry name" value="Periplasmic binding protein-like II"/>
    <property type="match status" value="2"/>
</dbReference>
<keyword evidence="1" id="KW-0813">Transport</keyword>
<dbReference type="SUPFAM" id="SSF53850">
    <property type="entry name" value="Periplasmic binding protein-like II"/>
    <property type="match status" value="1"/>
</dbReference>
<dbReference type="EMBL" id="JBHUDH010000139">
    <property type="protein sequence ID" value="MFD1527003.1"/>
    <property type="molecule type" value="Genomic_DNA"/>
</dbReference>
<keyword evidence="5" id="KW-1185">Reference proteome</keyword>
<dbReference type="PROSITE" id="PS51257">
    <property type="entry name" value="PROKAR_LIPOPROTEIN"/>
    <property type="match status" value="1"/>
</dbReference>
<dbReference type="NCBIfam" id="TIGR02136">
    <property type="entry name" value="ptsS_2"/>
    <property type="match status" value="1"/>
</dbReference>
<evidence type="ECO:0000259" key="3">
    <source>
        <dbReference type="Pfam" id="PF12849"/>
    </source>
</evidence>
<reference evidence="4 5" key="1">
    <citation type="journal article" date="2019" name="Int. J. Syst. Evol. Microbiol.">
        <title>The Global Catalogue of Microorganisms (GCM) 10K type strain sequencing project: providing services to taxonomists for standard genome sequencing and annotation.</title>
        <authorList>
            <consortium name="The Broad Institute Genomics Platform"/>
            <consortium name="The Broad Institute Genome Sequencing Center for Infectious Disease"/>
            <person name="Wu L."/>
            <person name="Ma J."/>
        </authorList>
    </citation>
    <scope>NUCLEOTIDE SEQUENCE [LARGE SCALE GENOMIC DNA]</scope>
    <source>
        <strain evidence="4 5">CGMCC 1.12285</strain>
    </source>
</reference>
<name>A0ABD6B875_9EURY</name>
<protein>
    <submittedName>
        <fullName evidence="4">PstS family phosphate ABC transporter substrate-binding protein</fullName>
    </submittedName>
</protein>
<feature type="domain" description="PBP" evidence="3">
    <location>
        <begin position="34"/>
        <end position="307"/>
    </location>
</feature>
<gene>
    <name evidence="4" type="ORF">ACFR9S_11975</name>
</gene>
<evidence type="ECO:0000256" key="2">
    <source>
        <dbReference type="ARBA" id="ARBA00022729"/>
    </source>
</evidence>
<dbReference type="CDD" id="cd13654">
    <property type="entry name" value="PBP2_phosphate_like_2"/>
    <property type="match status" value="1"/>
</dbReference>
<dbReference type="InterPro" id="IPR006311">
    <property type="entry name" value="TAT_signal"/>
</dbReference>
<dbReference type="InterPro" id="IPR011862">
    <property type="entry name" value="Phos-bd"/>
</dbReference>
<dbReference type="AlphaFoldDB" id="A0ABD6B875"/>
<dbReference type="RefSeq" id="WP_379731380.1">
    <property type="nucleotide sequence ID" value="NZ_JBHSWZ010000083.1"/>
</dbReference>
<dbReference type="Pfam" id="PF12849">
    <property type="entry name" value="PBP_like_2"/>
    <property type="match status" value="1"/>
</dbReference>
<dbReference type="PANTHER" id="PTHR30570">
    <property type="entry name" value="PERIPLASMIC PHOSPHATE BINDING COMPONENT OF PHOSPHATE ABC TRANSPORTER"/>
    <property type="match status" value="1"/>
</dbReference>
<dbReference type="Proteomes" id="UP001597111">
    <property type="component" value="Unassembled WGS sequence"/>
</dbReference>
<dbReference type="InterPro" id="IPR050811">
    <property type="entry name" value="Phosphate_ABC_transporter"/>
</dbReference>
<proteinExistence type="predicted"/>
<evidence type="ECO:0000256" key="1">
    <source>
        <dbReference type="ARBA" id="ARBA00022448"/>
    </source>
</evidence>
<keyword evidence="2" id="KW-0732">Signal</keyword>
<organism evidence="4 5">
    <name type="scientific">Halolamina salina</name>
    <dbReference type="NCBI Taxonomy" id="1220023"/>
    <lineage>
        <taxon>Archaea</taxon>
        <taxon>Methanobacteriati</taxon>
        <taxon>Methanobacteriota</taxon>
        <taxon>Stenosarchaea group</taxon>
        <taxon>Halobacteria</taxon>
        <taxon>Halobacteriales</taxon>
        <taxon>Haloferacaceae</taxon>
    </lineage>
</organism>